<protein>
    <submittedName>
        <fullName evidence="2">Putative lipoprotein</fullName>
    </submittedName>
</protein>
<feature type="signal peptide" evidence="1">
    <location>
        <begin position="1"/>
        <end position="17"/>
    </location>
</feature>
<evidence type="ECO:0000313" key="3">
    <source>
        <dbReference type="Proteomes" id="UP000028725"/>
    </source>
</evidence>
<sequence length="446" mass="47554">MKLWRCLFLLGALVGLAGCPDTPCVADAPSVGSSGSTPTMVLVGEQVNVRFAPSIAPDCGSSEPQQLPSSLSVEVYGPDNQLVASETVFTSNSRSSATVKFRPEKPGRYHVFAAFAPIGGIHQFDLYAARDRISESTAFILPKLCNALERTQHGGWMCDLDFIRDSALKQNFSDGRMAVAGNVVWVAGNSQVRRYVDTGVELELTASLPSNLGNAQFLLATETELLSLRGLTIERVVYDGTAALSVPGQVQLPSTSGMVGTTGLSALMVRSGDRLGIVTNAPSGGVIQPMNSFTSQICTYQIEPSRIVRTADPCQTFSGNVVGYEPGGLWAGIQSFVGGQLDELRWLEWTEAGISQQASLPLGFNFTVSTQPIGPRNWVVPVITTGGGVPVRTRSVVATYSPERRTILLELLDTELVAPYASGALMWTNPNATGLSARVRVRPTAP</sequence>
<dbReference type="PROSITE" id="PS51257">
    <property type="entry name" value="PROKAR_LIPOPROTEIN"/>
    <property type="match status" value="1"/>
</dbReference>
<comment type="caution">
    <text evidence="2">The sequence shown here is derived from an EMBL/GenBank/DDBJ whole genome shotgun (WGS) entry which is preliminary data.</text>
</comment>
<proteinExistence type="predicted"/>
<dbReference type="EMBL" id="JMCB01000001">
    <property type="protein sequence ID" value="KFE72187.1"/>
    <property type="molecule type" value="Genomic_DNA"/>
</dbReference>
<feature type="chain" id="PRO_5001800053" evidence="1">
    <location>
        <begin position="18"/>
        <end position="446"/>
    </location>
</feature>
<evidence type="ECO:0000313" key="2">
    <source>
        <dbReference type="EMBL" id="KFE72187.1"/>
    </source>
</evidence>
<dbReference type="STRING" id="394096.DB31_0448"/>
<keyword evidence="1" id="KW-0732">Signal</keyword>
<dbReference type="AlphaFoldDB" id="A0A085WWX4"/>
<organism evidence="2 3">
    <name type="scientific">Hyalangium minutum</name>
    <dbReference type="NCBI Taxonomy" id="394096"/>
    <lineage>
        <taxon>Bacteria</taxon>
        <taxon>Pseudomonadati</taxon>
        <taxon>Myxococcota</taxon>
        <taxon>Myxococcia</taxon>
        <taxon>Myxococcales</taxon>
        <taxon>Cystobacterineae</taxon>
        <taxon>Archangiaceae</taxon>
        <taxon>Hyalangium</taxon>
    </lineage>
</organism>
<keyword evidence="3" id="KW-1185">Reference proteome</keyword>
<evidence type="ECO:0000256" key="1">
    <source>
        <dbReference type="SAM" id="SignalP"/>
    </source>
</evidence>
<keyword evidence="2" id="KW-0449">Lipoprotein</keyword>
<gene>
    <name evidence="2" type="ORF">DB31_0448</name>
</gene>
<name>A0A085WWX4_9BACT</name>
<dbReference type="Proteomes" id="UP000028725">
    <property type="component" value="Unassembled WGS sequence"/>
</dbReference>
<reference evidence="2 3" key="1">
    <citation type="submission" date="2014-04" db="EMBL/GenBank/DDBJ databases">
        <title>Genome assembly of Hyalangium minutum DSM 14724.</title>
        <authorList>
            <person name="Sharma G."/>
            <person name="Subramanian S."/>
        </authorList>
    </citation>
    <scope>NUCLEOTIDE SEQUENCE [LARGE SCALE GENOMIC DNA]</scope>
    <source>
        <strain evidence="2 3">DSM 14724</strain>
    </source>
</reference>
<accession>A0A085WWX4</accession>